<evidence type="ECO:0000256" key="3">
    <source>
        <dbReference type="ARBA" id="ARBA00022692"/>
    </source>
</evidence>
<feature type="transmembrane region" description="Helical" evidence="7">
    <location>
        <begin position="622"/>
        <end position="642"/>
    </location>
</feature>
<feature type="transmembrane region" description="Helical" evidence="7">
    <location>
        <begin position="509"/>
        <end position="530"/>
    </location>
</feature>
<evidence type="ECO:0000256" key="5">
    <source>
        <dbReference type="ARBA" id="ARBA00023136"/>
    </source>
</evidence>
<feature type="region of interest" description="Disordered" evidence="6">
    <location>
        <begin position="1"/>
        <end position="129"/>
    </location>
</feature>
<proteinExistence type="inferred from homology"/>
<feature type="transmembrane region" description="Helical" evidence="7">
    <location>
        <begin position="223"/>
        <end position="242"/>
    </location>
</feature>
<feature type="compositionally biased region" description="Pro residues" evidence="6">
    <location>
        <begin position="7"/>
        <end position="21"/>
    </location>
</feature>
<feature type="transmembrane region" description="Helical" evidence="7">
    <location>
        <begin position="198"/>
        <end position="216"/>
    </location>
</feature>
<sequence length="692" mass="74533">MSSSDPKPGPPPPAPESPAMPPSTWAKRTGFRPKFSGETTASDSGQLSLPAATQSESQPDLEAGQPRLRRPPVSAAANGATDKDKNEKPPPPPPPPPSAALMKRRRDSDGVSGRSNGPGSGDPVRRPNRVEETVEVLPQRMDEDLVARNSHIKYGLRDTPGLVPIGFYGLQQYLSMLGSLILVPLVIVPAMGGSHEDIANVVSTVLFVCGITTLLHTSFGSRLPLIQGLSFVFLAPVLGIINSPEFQGLNGNNNFKHIMRELQGAIIVGSAFQAVLGYSGLMSLILRLINPVVVAPTIAAVGLSFYSYGFPLVGKCLEIGVVQILLVVIFALYLRKISVLSHRVFLIYAVPLSLAITWGAAFLLTSAGAYTYKGCDPNVPVSNVVSSYCRKYMTRMKYCRVDTSQALRSAPWFRFPYPLQWGVPIFTWKMSVVMCVISIIASVDSVGSYHASSLLAASMPPTPGVVSRAIGLEGFASVLAGLWGTGAGSTTLTENVHTIAVAKMGSRRVVELGACVLVVLSLVGKVGGFIASIPQVMVASLLCFMWAMFTALGLSNLRYSEAGSSRNIIIVGLSLFCSLSVPAYFQQYGVSPNSNLSVPSYYQPYIVASHGPFKSQYKGVNYVVNTLLSMNMVIAFIMAVVLDNTVPGSKQERGVYVWSDSETVTREPVLAKDYELPFRVGRFFRWIKWVGI</sequence>
<feature type="transmembrane region" description="Helical" evidence="7">
    <location>
        <begin position="262"/>
        <end position="281"/>
    </location>
</feature>
<evidence type="ECO:0000256" key="7">
    <source>
        <dbReference type="SAM" id="Phobius"/>
    </source>
</evidence>
<dbReference type="GO" id="GO:0016020">
    <property type="term" value="C:membrane"/>
    <property type="evidence" value="ECO:0007669"/>
    <property type="project" value="UniProtKB-SubCell"/>
</dbReference>
<dbReference type="PANTHER" id="PTHR11119">
    <property type="entry name" value="XANTHINE-URACIL / VITAMIN C PERMEASE FAMILY MEMBER"/>
    <property type="match status" value="1"/>
</dbReference>
<feature type="compositionally biased region" description="Pro residues" evidence="6">
    <location>
        <begin position="89"/>
        <end position="98"/>
    </location>
</feature>
<dbReference type="AlphaFoldDB" id="A0A816JDW3"/>
<evidence type="ECO:0000256" key="2">
    <source>
        <dbReference type="ARBA" id="ARBA00008821"/>
    </source>
</evidence>
<feature type="transmembrane region" description="Helical" evidence="7">
    <location>
        <begin position="421"/>
        <end position="443"/>
    </location>
</feature>
<keyword evidence="5 7" id="KW-0472">Membrane</keyword>
<comment type="subcellular location">
    <subcellularLocation>
        <location evidence="1">Membrane</location>
        <topology evidence="1">Multi-pass membrane protein</topology>
    </subcellularLocation>
</comment>
<dbReference type="Pfam" id="PF00860">
    <property type="entry name" value="Xan_ur_permease"/>
    <property type="match status" value="1"/>
</dbReference>
<name>A0A816JDW3_BRANA</name>
<feature type="transmembrane region" description="Helical" evidence="7">
    <location>
        <begin position="567"/>
        <end position="585"/>
    </location>
</feature>
<dbReference type="Gramene" id="CDX71413">
    <property type="protein sequence ID" value="CDX71413"/>
    <property type="gene ID" value="GSBRNA2T00148249001"/>
</dbReference>
<evidence type="ECO:0000256" key="6">
    <source>
        <dbReference type="SAM" id="MobiDB-lite"/>
    </source>
</evidence>
<organism evidence="8">
    <name type="scientific">Brassica napus</name>
    <name type="common">Rape</name>
    <dbReference type="NCBI Taxonomy" id="3708"/>
    <lineage>
        <taxon>Eukaryota</taxon>
        <taxon>Viridiplantae</taxon>
        <taxon>Streptophyta</taxon>
        <taxon>Embryophyta</taxon>
        <taxon>Tracheophyta</taxon>
        <taxon>Spermatophyta</taxon>
        <taxon>Magnoliopsida</taxon>
        <taxon>eudicotyledons</taxon>
        <taxon>Gunneridae</taxon>
        <taxon>Pentapetalae</taxon>
        <taxon>rosids</taxon>
        <taxon>malvids</taxon>
        <taxon>Brassicales</taxon>
        <taxon>Brassicaceae</taxon>
        <taxon>Brassiceae</taxon>
        <taxon>Brassica</taxon>
    </lineage>
</organism>
<feature type="compositionally biased region" description="Polar residues" evidence="6">
    <location>
        <begin position="37"/>
        <end position="58"/>
    </location>
</feature>
<evidence type="ECO:0000256" key="1">
    <source>
        <dbReference type="ARBA" id="ARBA00004141"/>
    </source>
</evidence>
<evidence type="ECO:0000313" key="8">
    <source>
        <dbReference type="EMBL" id="CAF1832880.1"/>
    </source>
</evidence>
<dbReference type="Proteomes" id="UP001295469">
    <property type="component" value="Chromosome C04"/>
</dbReference>
<keyword evidence="3 7" id="KW-0812">Transmembrane</keyword>
<comment type="similarity">
    <text evidence="2">Belongs to the nucleobase:cation symporter-2 (NCS2) (TC 2.A.40) family.</text>
</comment>
<reference evidence="8" key="1">
    <citation type="submission" date="2021-01" db="EMBL/GenBank/DDBJ databases">
        <authorList>
            <consortium name="Genoscope - CEA"/>
            <person name="William W."/>
        </authorList>
    </citation>
    <scope>NUCLEOTIDE SEQUENCE</scope>
</reference>
<feature type="transmembrane region" description="Helical" evidence="7">
    <location>
        <begin position="312"/>
        <end position="333"/>
    </location>
</feature>
<accession>A0A816JDW3</accession>
<gene>
    <name evidence="8" type="ORF">DARMORV10_C04P23770.1</name>
</gene>
<feature type="transmembrane region" description="Helical" evidence="7">
    <location>
        <begin position="345"/>
        <end position="364"/>
    </location>
</feature>
<protein>
    <submittedName>
        <fullName evidence="8">(rape) hypothetical protein</fullName>
    </submittedName>
</protein>
<dbReference type="OMA" id="CRVDTSY"/>
<feature type="transmembrane region" description="Helical" evidence="7">
    <location>
        <begin position="173"/>
        <end position="192"/>
    </location>
</feature>
<keyword evidence="4 7" id="KW-1133">Transmembrane helix</keyword>
<evidence type="ECO:0000256" key="4">
    <source>
        <dbReference type="ARBA" id="ARBA00022989"/>
    </source>
</evidence>
<feature type="transmembrane region" description="Helical" evidence="7">
    <location>
        <begin position="536"/>
        <end position="555"/>
    </location>
</feature>
<dbReference type="GO" id="GO:0022857">
    <property type="term" value="F:transmembrane transporter activity"/>
    <property type="evidence" value="ECO:0007669"/>
    <property type="project" value="InterPro"/>
</dbReference>
<dbReference type="InterPro" id="IPR006043">
    <property type="entry name" value="NCS2"/>
</dbReference>
<dbReference type="EMBL" id="HG994368">
    <property type="protein sequence ID" value="CAF1832880.1"/>
    <property type="molecule type" value="Genomic_DNA"/>
</dbReference>